<dbReference type="RefSeq" id="WP_073540913.1">
    <property type="nucleotide sequence ID" value="NZ_CP018335.1"/>
</dbReference>
<evidence type="ECO:0000313" key="3">
    <source>
        <dbReference type="EMBL" id="APM41101.1"/>
    </source>
</evidence>
<evidence type="ECO:0000313" key="4">
    <source>
        <dbReference type="Proteomes" id="UP000184604"/>
    </source>
</evidence>
<dbReference type="Proteomes" id="UP000184604">
    <property type="component" value="Chromosome"/>
</dbReference>
<organism evidence="3 4">
    <name type="scientific">Clostridium kluyveri</name>
    <dbReference type="NCBI Taxonomy" id="1534"/>
    <lineage>
        <taxon>Bacteria</taxon>
        <taxon>Bacillati</taxon>
        <taxon>Bacillota</taxon>
        <taxon>Clostridia</taxon>
        <taxon>Eubacteriales</taxon>
        <taxon>Clostridiaceae</taxon>
        <taxon>Clostridium</taxon>
    </lineage>
</organism>
<evidence type="ECO:0000259" key="2">
    <source>
        <dbReference type="Pfam" id="PF04892"/>
    </source>
</evidence>
<reference evidence="3 4" key="1">
    <citation type="submission" date="2016-12" db="EMBL/GenBank/DDBJ databases">
        <title>Complete genome sequence of Clostridium kluyveri JZZ isolated from the pit mud of a Chinese flavor liquor-making factory.</title>
        <authorList>
            <person name="Wang Y."/>
        </authorList>
    </citation>
    <scope>NUCLEOTIDE SEQUENCE [LARGE SCALE GENOMIC DNA]</scope>
    <source>
        <strain evidence="3 4">JZZ</strain>
    </source>
</reference>
<accession>A0A1L5FDL5</accession>
<feature type="transmembrane region" description="Helical" evidence="1">
    <location>
        <begin position="86"/>
        <end position="106"/>
    </location>
</feature>
<evidence type="ECO:0000256" key="1">
    <source>
        <dbReference type="SAM" id="Phobius"/>
    </source>
</evidence>
<dbReference type="InterPro" id="IPR006976">
    <property type="entry name" value="VanZ-like"/>
</dbReference>
<dbReference type="InterPro" id="IPR016747">
    <property type="entry name" value="Phosphotransbutyrylase"/>
</dbReference>
<sequence>MKKIKWILVILWMVVIFIFSNETSTMSNEKSRFFIYLIQTLGLDLNAFFGNLSNFMVRKASHFLEYFILAILLFNIIKGKFEIKKVFIISIVIVVLYACTDEIHQIFIPGRTARIKDIFIDIIGGSMGLLVGYFIHKKIFCEKEN</sequence>
<keyword evidence="1" id="KW-1133">Transmembrane helix</keyword>
<dbReference type="EMBL" id="CP018335">
    <property type="protein sequence ID" value="APM41101.1"/>
    <property type="molecule type" value="Genomic_DNA"/>
</dbReference>
<dbReference type="AlphaFoldDB" id="A0A1L5FDL5"/>
<dbReference type="PIRSF" id="PIRSF019083">
    <property type="entry name" value="UCP019083_VanZ"/>
    <property type="match status" value="1"/>
</dbReference>
<dbReference type="OrthoDB" id="291892at2"/>
<proteinExistence type="predicted"/>
<keyword evidence="1" id="KW-0812">Transmembrane</keyword>
<feature type="transmembrane region" description="Helical" evidence="1">
    <location>
        <begin position="118"/>
        <end position="135"/>
    </location>
</feature>
<gene>
    <name evidence="3" type="ORF">BS101_21540</name>
</gene>
<keyword evidence="1" id="KW-0472">Membrane</keyword>
<dbReference type="Pfam" id="PF04892">
    <property type="entry name" value="VanZ"/>
    <property type="match status" value="1"/>
</dbReference>
<name>A0A1L5FDL5_CLOKL</name>
<feature type="transmembrane region" description="Helical" evidence="1">
    <location>
        <begin position="33"/>
        <end position="54"/>
    </location>
</feature>
<feature type="transmembrane region" description="Helical" evidence="1">
    <location>
        <begin position="60"/>
        <end position="77"/>
    </location>
</feature>
<protein>
    <recommendedName>
        <fullName evidence="2">VanZ-like domain-containing protein</fullName>
    </recommendedName>
</protein>
<dbReference type="NCBIfam" id="NF037970">
    <property type="entry name" value="vanZ_1"/>
    <property type="match status" value="1"/>
</dbReference>
<feature type="domain" description="VanZ-like" evidence="2">
    <location>
        <begin position="6"/>
        <end position="134"/>
    </location>
</feature>
<feature type="transmembrane region" description="Helical" evidence="1">
    <location>
        <begin position="6"/>
        <end position="21"/>
    </location>
</feature>